<gene>
    <name evidence="2" type="ORF">ABT211_35400</name>
</gene>
<name>A0ABV1TR62_9ACTN</name>
<evidence type="ECO:0000313" key="3">
    <source>
        <dbReference type="Proteomes" id="UP001490365"/>
    </source>
</evidence>
<dbReference type="RefSeq" id="WP_351960833.1">
    <property type="nucleotide sequence ID" value="NZ_JBEOZM010000022.1"/>
</dbReference>
<organism evidence="2 3">
    <name type="scientific">Streptomyces sp. 900105755</name>
    <dbReference type="NCBI Taxonomy" id="3154389"/>
    <lineage>
        <taxon>Bacteria</taxon>
        <taxon>Bacillati</taxon>
        <taxon>Actinomycetota</taxon>
        <taxon>Actinomycetes</taxon>
        <taxon>Kitasatosporales</taxon>
        <taxon>Streptomycetaceae</taxon>
        <taxon>Streptomyces</taxon>
    </lineage>
</organism>
<reference evidence="2 3" key="1">
    <citation type="submission" date="2024-06" db="EMBL/GenBank/DDBJ databases">
        <title>The Natural Products Discovery Center: Release of the First 8490 Sequenced Strains for Exploring Actinobacteria Biosynthetic Diversity.</title>
        <authorList>
            <person name="Kalkreuter E."/>
            <person name="Kautsar S.A."/>
            <person name="Yang D."/>
            <person name="Bader C.D."/>
            <person name="Teijaro C.N."/>
            <person name="Fluegel L."/>
            <person name="Davis C.M."/>
            <person name="Simpson J.R."/>
            <person name="Lauterbach L."/>
            <person name="Steele A.D."/>
            <person name="Gui C."/>
            <person name="Meng S."/>
            <person name="Li G."/>
            <person name="Viehrig K."/>
            <person name="Ye F."/>
            <person name="Su P."/>
            <person name="Kiefer A.F."/>
            <person name="Nichols A."/>
            <person name="Cepeda A.J."/>
            <person name="Yan W."/>
            <person name="Fan B."/>
            <person name="Jiang Y."/>
            <person name="Adhikari A."/>
            <person name="Zheng C.-J."/>
            <person name="Schuster L."/>
            <person name="Cowan T.M."/>
            <person name="Smanski M.J."/>
            <person name="Chevrette M.G."/>
            <person name="De Carvalho L.P.S."/>
            <person name="Shen B."/>
        </authorList>
    </citation>
    <scope>NUCLEOTIDE SEQUENCE [LARGE SCALE GENOMIC DNA]</scope>
    <source>
        <strain evidence="2 3">NPDC001694</strain>
    </source>
</reference>
<dbReference type="InterPro" id="IPR054212">
    <property type="entry name" value="DUF6919"/>
</dbReference>
<keyword evidence="3" id="KW-1185">Reference proteome</keyword>
<evidence type="ECO:0000259" key="1">
    <source>
        <dbReference type="Pfam" id="PF21897"/>
    </source>
</evidence>
<feature type="domain" description="DUF6919" evidence="1">
    <location>
        <begin position="4"/>
        <end position="188"/>
    </location>
</feature>
<dbReference type="Pfam" id="PF21897">
    <property type="entry name" value="DUF6919"/>
    <property type="match status" value="1"/>
</dbReference>
<protein>
    <recommendedName>
        <fullName evidence="1">DUF6919 domain-containing protein</fullName>
    </recommendedName>
</protein>
<proteinExistence type="predicted"/>
<dbReference type="EMBL" id="JBEOZM010000022">
    <property type="protein sequence ID" value="MER6272518.1"/>
    <property type="molecule type" value="Genomic_DNA"/>
</dbReference>
<sequence length="200" mass="22028">MSWSDRRRWRSARTIADLGELMAQWLERRISSRPGYTQRHGPDEETEHLVPPLAALCRAGYITTQSQPGLAGTGVDGQWWQQRAMVDMVVTDAVALARLLDAGAEAGMLVRVIDYGCEGSLEPLVTVTTCAGHATAWTGRRIGPQDMARQWPGLAPCLYDQVAHGTYVSVVAPEYGHAGERLWPVLLDLASSLRRHDTHA</sequence>
<dbReference type="Proteomes" id="UP001490365">
    <property type="component" value="Unassembled WGS sequence"/>
</dbReference>
<comment type="caution">
    <text evidence="2">The sequence shown here is derived from an EMBL/GenBank/DDBJ whole genome shotgun (WGS) entry which is preliminary data.</text>
</comment>
<accession>A0ABV1TR62</accession>
<evidence type="ECO:0000313" key="2">
    <source>
        <dbReference type="EMBL" id="MER6272518.1"/>
    </source>
</evidence>